<proteinExistence type="predicted"/>
<evidence type="ECO:0000313" key="1">
    <source>
        <dbReference type="EMBL" id="KAH7435855.1"/>
    </source>
</evidence>
<dbReference type="Proteomes" id="UP000825935">
    <property type="component" value="Chromosome 6"/>
</dbReference>
<protein>
    <submittedName>
        <fullName evidence="1">Uncharacterized protein</fullName>
    </submittedName>
</protein>
<sequence length="71" mass="8373">MAEAESLRRTNPRWAAMEDYSLRPEVYNLLFRFTTELLTSQPQDPLKYMIEWSQHQLVEKEKGLGATAEKK</sequence>
<dbReference type="EMBL" id="CM035411">
    <property type="protein sequence ID" value="KAH7435855.1"/>
    <property type="molecule type" value="Genomic_DNA"/>
</dbReference>
<gene>
    <name evidence="1" type="ORF">KP509_06G081800</name>
</gene>
<keyword evidence="2" id="KW-1185">Reference proteome</keyword>
<evidence type="ECO:0000313" key="2">
    <source>
        <dbReference type="Proteomes" id="UP000825935"/>
    </source>
</evidence>
<name>A0A8T2UQL5_CERRI</name>
<reference evidence="1" key="1">
    <citation type="submission" date="2021-08" db="EMBL/GenBank/DDBJ databases">
        <title>WGS assembly of Ceratopteris richardii.</title>
        <authorList>
            <person name="Marchant D.B."/>
            <person name="Chen G."/>
            <person name="Jenkins J."/>
            <person name="Shu S."/>
            <person name="Leebens-Mack J."/>
            <person name="Grimwood J."/>
            <person name="Schmutz J."/>
            <person name="Soltis P."/>
            <person name="Soltis D."/>
            <person name="Chen Z.-H."/>
        </authorList>
    </citation>
    <scope>NUCLEOTIDE SEQUENCE</scope>
    <source>
        <strain evidence="1">Whitten #5841</strain>
        <tissue evidence="1">Leaf</tissue>
    </source>
</reference>
<dbReference type="AlphaFoldDB" id="A0A8T2UQL5"/>
<accession>A0A8T2UQL5</accession>
<organism evidence="1 2">
    <name type="scientific">Ceratopteris richardii</name>
    <name type="common">Triangle waterfern</name>
    <dbReference type="NCBI Taxonomy" id="49495"/>
    <lineage>
        <taxon>Eukaryota</taxon>
        <taxon>Viridiplantae</taxon>
        <taxon>Streptophyta</taxon>
        <taxon>Embryophyta</taxon>
        <taxon>Tracheophyta</taxon>
        <taxon>Polypodiopsida</taxon>
        <taxon>Polypodiidae</taxon>
        <taxon>Polypodiales</taxon>
        <taxon>Pteridineae</taxon>
        <taxon>Pteridaceae</taxon>
        <taxon>Parkerioideae</taxon>
        <taxon>Ceratopteris</taxon>
    </lineage>
</organism>
<dbReference type="OrthoDB" id="10337034at2759"/>
<comment type="caution">
    <text evidence="1">The sequence shown here is derived from an EMBL/GenBank/DDBJ whole genome shotgun (WGS) entry which is preliminary data.</text>
</comment>